<feature type="binding site" evidence="15">
    <location>
        <begin position="131"/>
        <end position="139"/>
    </location>
    <ligand>
        <name>5-phospho-alpha-D-ribose 1-diphosphate</name>
        <dbReference type="ChEBI" id="CHEBI:58017"/>
    </ligand>
</feature>
<feature type="binding site" evidence="15">
    <location>
        <begin position="199"/>
        <end position="201"/>
    </location>
    <ligand>
        <name>uracil</name>
        <dbReference type="ChEBI" id="CHEBI:17568"/>
    </ligand>
</feature>
<dbReference type="Gene3D" id="3.40.50.2020">
    <property type="match status" value="1"/>
</dbReference>
<accession>A0A9D1K556</accession>
<dbReference type="FunFam" id="3.40.50.2020:FF:000003">
    <property type="entry name" value="Uracil phosphoribosyltransferase"/>
    <property type="match status" value="1"/>
</dbReference>
<dbReference type="InterPro" id="IPR005765">
    <property type="entry name" value="UPRT"/>
</dbReference>
<dbReference type="HAMAP" id="MF_01218_B">
    <property type="entry name" value="Upp_B"/>
    <property type="match status" value="1"/>
</dbReference>
<reference evidence="17" key="1">
    <citation type="submission" date="2020-10" db="EMBL/GenBank/DDBJ databases">
        <authorList>
            <person name="Gilroy R."/>
        </authorList>
    </citation>
    <scope>NUCLEOTIDE SEQUENCE</scope>
    <source>
        <strain evidence="17">13766</strain>
    </source>
</reference>
<dbReference type="PANTHER" id="PTHR32315:SF4">
    <property type="entry name" value="URACIL PHOSPHORIBOSYLTRANSFERASE, CHLOROPLASTIC"/>
    <property type="match status" value="1"/>
</dbReference>
<keyword evidence="5 15" id="KW-0328">Glycosyltransferase</keyword>
<evidence type="ECO:0000256" key="3">
    <source>
        <dbReference type="ARBA" id="ARBA00011894"/>
    </source>
</evidence>
<dbReference type="AlphaFoldDB" id="A0A9D1K556"/>
<feature type="binding site" evidence="15">
    <location>
        <position position="200"/>
    </location>
    <ligand>
        <name>5-phospho-alpha-D-ribose 1-diphosphate</name>
        <dbReference type="ChEBI" id="CHEBI:58017"/>
    </ligand>
</feature>
<evidence type="ECO:0000256" key="1">
    <source>
        <dbReference type="ARBA" id="ARBA00005180"/>
    </source>
</evidence>
<evidence type="ECO:0000313" key="18">
    <source>
        <dbReference type="Proteomes" id="UP000824140"/>
    </source>
</evidence>
<comment type="cofactor">
    <cofactor evidence="15">
        <name>Mg(2+)</name>
        <dbReference type="ChEBI" id="CHEBI:18420"/>
    </cofactor>
    <text evidence="15">Binds 1 Mg(2+) ion per subunit. The magnesium is bound as Mg-PRPP.</text>
</comment>
<reference evidence="17" key="2">
    <citation type="journal article" date="2021" name="PeerJ">
        <title>Extensive microbial diversity within the chicken gut microbiome revealed by metagenomics and culture.</title>
        <authorList>
            <person name="Gilroy R."/>
            <person name="Ravi A."/>
            <person name="Getino M."/>
            <person name="Pursley I."/>
            <person name="Horton D.L."/>
            <person name="Alikhan N.F."/>
            <person name="Baker D."/>
            <person name="Gharbi K."/>
            <person name="Hall N."/>
            <person name="Watson M."/>
            <person name="Adriaenssens E.M."/>
            <person name="Foster-Nyarko E."/>
            <person name="Jarju S."/>
            <person name="Secka A."/>
            <person name="Antonio M."/>
            <person name="Oren A."/>
            <person name="Chaudhuri R.R."/>
            <person name="La Ragione R."/>
            <person name="Hildebrand F."/>
            <person name="Pallen M.J."/>
        </authorList>
    </citation>
    <scope>NUCLEOTIDE SEQUENCE</scope>
    <source>
        <strain evidence="17">13766</strain>
    </source>
</reference>
<keyword evidence="6 15" id="KW-0808">Transferase</keyword>
<feature type="binding site" evidence="15">
    <location>
        <position position="79"/>
    </location>
    <ligand>
        <name>5-phospho-alpha-D-ribose 1-diphosphate</name>
        <dbReference type="ChEBI" id="CHEBI:58017"/>
    </ligand>
</feature>
<comment type="catalytic activity">
    <reaction evidence="11 15">
        <text>UMP + diphosphate = 5-phospho-alpha-D-ribose 1-diphosphate + uracil</text>
        <dbReference type="Rhea" id="RHEA:13017"/>
        <dbReference type="ChEBI" id="CHEBI:17568"/>
        <dbReference type="ChEBI" id="CHEBI:33019"/>
        <dbReference type="ChEBI" id="CHEBI:57865"/>
        <dbReference type="ChEBI" id="CHEBI:58017"/>
        <dbReference type="EC" id="2.4.2.9"/>
    </reaction>
</comment>
<dbReference type="InterPro" id="IPR050054">
    <property type="entry name" value="UPRTase/APRTase"/>
</dbReference>
<dbReference type="SUPFAM" id="SSF53271">
    <property type="entry name" value="PRTase-like"/>
    <property type="match status" value="1"/>
</dbReference>
<dbReference type="GO" id="GO:0004845">
    <property type="term" value="F:uracil phosphoribosyltransferase activity"/>
    <property type="evidence" value="ECO:0007669"/>
    <property type="project" value="UniProtKB-UniRule"/>
</dbReference>
<comment type="caution">
    <text evidence="17">The sequence shown here is derived from an EMBL/GenBank/DDBJ whole genome shotgun (WGS) entry which is preliminary data.</text>
</comment>
<evidence type="ECO:0000256" key="9">
    <source>
        <dbReference type="ARBA" id="ARBA00023134"/>
    </source>
</evidence>
<evidence type="ECO:0000256" key="12">
    <source>
        <dbReference type="ARBA" id="ARBA00056901"/>
    </source>
</evidence>
<evidence type="ECO:0000259" key="16">
    <source>
        <dbReference type="Pfam" id="PF14681"/>
    </source>
</evidence>
<dbReference type="InterPro" id="IPR029057">
    <property type="entry name" value="PRTase-like"/>
</dbReference>
<comment type="similarity">
    <text evidence="2 15">Belongs to the UPRTase family.</text>
</comment>
<dbReference type="GO" id="GO:0005525">
    <property type="term" value="F:GTP binding"/>
    <property type="evidence" value="ECO:0007669"/>
    <property type="project" value="UniProtKB-KW"/>
</dbReference>
<dbReference type="InterPro" id="IPR034332">
    <property type="entry name" value="Upp_B"/>
</dbReference>
<proteinExistence type="inferred from homology"/>
<evidence type="ECO:0000256" key="8">
    <source>
        <dbReference type="ARBA" id="ARBA00022842"/>
    </source>
</evidence>
<evidence type="ECO:0000256" key="11">
    <source>
        <dbReference type="ARBA" id="ARBA00052919"/>
    </source>
</evidence>
<protein>
    <recommendedName>
        <fullName evidence="13 15">Uracil phosphoribosyltransferase</fullName>
        <ecNumber evidence="3 15">2.4.2.9</ecNumber>
    </recommendedName>
    <alternativeName>
        <fullName evidence="10 15">UMP pyrophosphorylase</fullName>
    </alternativeName>
    <alternativeName>
        <fullName evidence="14 15">UPRTase</fullName>
    </alternativeName>
</protein>
<keyword evidence="9 15" id="KW-0342">GTP-binding</keyword>
<evidence type="ECO:0000313" key="17">
    <source>
        <dbReference type="EMBL" id="HIS91991.1"/>
    </source>
</evidence>
<feature type="domain" description="Phosphoribosyltransferase" evidence="16">
    <location>
        <begin position="6"/>
        <end position="208"/>
    </location>
</feature>
<dbReference type="GO" id="GO:0000287">
    <property type="term" value="F:magnesium ion binding"/>
    <property type="evidence" value="ECO:0007669"/>
    <property type="project" value="UniProtKB-UniRule"/>
</dbReference>
<dbReference type="Proteomes" id="UP000824140">
    <property type="component" value="Unassembled WGS sequence"/>
</dbReference>
<organism evidence="17 18">
    <name type="scientific">Candidatus Alectryocaccomicrobium excrementavium</name>
    <dbReference type="NCBI Taxonomy" id="2840668"/>
    <lineage>
        <taxon>Bacteria</taxon>
        <taxon>Bacillati</taxon>
        <taxon>Bacillota</taxon>
        <taxon>Clostridia</taxon>
        <taxon>Candidatus Alectryocaccomicrobium</taxon>
    </lineage>
</organism>
<dbReference type="CDD" id="cd06223">
    <property type="entry name" value="PRTases_typeI"/>
    <property type="match status" value="1"/>
</dbReference>
<dbReference type="EMBL" id="DVJN01000062">
    <property type="protein sequence ID" value="HIS91991.1"/>
    <property type="molecule type" value="Genomic_DNA"/>
</dbReference>
<comment type="activity regulation">
    <text evidence="15">Allosterically activated by GTP.</text>
</comment>
<keyword evidence="8 15" id="KW-0460">Magnesium</keyword>
<comment type="function">
    <text evidence="12 15">Catalyzes the conversion of uracil and 5-phospho-alpha-D-ribose 1-diphosphate (PRPP) to UMP and diphosphate.</text>
</comment>
<dbReference type="Pfam" id="PF14681">
    <property type="entry name" value="UPRTase"/>
    <property type="match status" value="1"/>
</dbReference>
<evidence type="ECO:0000256" key="6">
    <source>
        <dbReference type="ARBA" id="ARBA00022679"/>
    </source>
</evidence>
<evidence type="ECO:0000256" key="2">
    <source>
        <dbReference type="ARBA" id="ARBA00009516"/>
    </source>
</evidence>
<gene>
    <name evidence="15 17" type="primary">upp</name>
    <name evidence="17" type="ORF">IAA84_03135</name>
</gene>
<evidence type="ECO:0000256" key="13">
    <source>
        <dbReference type="ARBA" id="ARBA00072146"/>
    </source>
</evidence>
<dbReference type="GO" id="GO:0044206">
    <property type="term" value="P:UMP salvage"/>
    <property type="evidence" value="ECO:0007669"/>
    <property type="project" value="UniProtKB-UniRule"/>
</dbReference>
<evidence type="ECO:0000256" key="14">
    <source>
        <dbReference type="ARBA" id="ARBA00079807"/>
    </source>
</evidence>
<dbReference type="NCBIfam" id="TIGR01091">
    <property type="entry name" value="upp"/>
    <property type="match status" value="1"/>
</dbReference>
<evidence type="ECO:0000256" key="4">
    <source>
        <dbReference type="ARBA" id="ARBA00022533"/>
    </source>
</evidence>
<dbReference type="GO" id="GO:0006223">
    <property type="term" value="P:uracil salvage"/>
    <property type="evidence" value="ECO:0007669"/>
    <property type="project" value="InterPro"/>
</dbReference>
<evidence type="ECO:0000256" key="7">
    <source>
        <dbReference type="ARBA" id="ARBA00022741"/>
    </source>
</evidence>
<evidence type="ECO:0000256" key="5">
    <source>
        <dbReference type="ARBA" id="ARBA00022676"/>
    </source>
</evidence>
<keyword evidence="4 15" id="KW-0021">Allosteric enzyme</keyword>
<dbReference type="EC" id="2.4.2.9" evidence="3 15"/>
<name>A0A9D1K556_9FIRM</name>
<evidence type="ECO:0000256" key="15">
    <source>
        <dbReference type="HAMAP-Rule" id="MF_01218"/>
    </source>
</evidence>
<dbReference type="PANTHER" id="PTHR32315">
    <property type="entry name" value="ADENINE PHOSPHORIBOSYLTRANSFERASE"/>
    <property type="match status" value="1"/>
</dbReference>
<feature type="binding site" evidence="15">
    <location>
        <position position="104"/>
    </location>
    <ligand>
        <name>5-phospho-alpha-D-ribose 1-diphosphate</name>
        <dbReference type="ChEBI" id="CHEBI:58017"/>
    </ligand>
</feature>
<dbReference type="NCBIfam" id="NF001097">
    <property type="entry name" value="PRK00129.1"/>
    <property type="match status" value="1"/>
</dbReference>
<feature type="binding site" evidence="15">
    <location>
        <position position="194"/>
    </location>
    <ligand>
        <name>uracil</name>
        <dbReference type="ChEBI" id="CHEBI:17568"/>
    </ligand>
</feature>
<sequence>MGTLHVLDHPLVQHKLSIMRNKDTGIKEFRELLEEISMLLTYEATRDLPLEDVEVDTPICRCQTKMLSGRKLGVIPILRAGLGMVDGILKLVPAAKVGHIGLYRDPETLKPVEYYCKLPVDAAERNLIVLDPMLATGGSSCAAIDFLKKRGCNSIKLVCLLGAPEGIKKVMDEHPDVDIYIAAVDSHLNEHGYIVPGLGDAGDRLFGTK</sequence>
<comment type="pathway">
    <text evidence="1 15">Pyrimidine metabolism; UMP biosynthesis via salvage pathway; UMP from uracil: step 1/1.</text>
</comment>
<evidence type="ECO:0000256" key="10">
    <source>
        <dbReference type="ARBA" id="ARBA00031082"/>
    </source>
</evidence>
<keyword evidence="7 15" id="KW-0547">Nucleotide-binding</keyword>
<dbReference type="GO" id="GO:0005737">
    <property type="term" value="C:cytoplasm"/>
    <property type="evidence" value="ECO:0007669"/>
    <property type="project" value="UniProtKB-ARBA"/>
</dbReference>
<dbReference type="InterPro" id="IPR000836">
    <property type="entry name" value="PRTase_dom"/>
</dbReference>